<keyword evidence="10 11" id="KW-0472">Membrane</keyword>
<keyword evidence="8 11" id="KW-1133">Transmembrane helix</keyword>
<dbReference type="InterPro" id="IPR004387">
    <property type="entry name" value="Pept_M50_Zn"/>
</dbReference>
<dbReference type="SUPFAM" id="SSF50156">
    <property type="entry name" value="PDZ domain-like"/>
    <property type="match status" value="1"/>
</dbReference>
<evidence type="ECO:0000256" key="5">
    <source>
        <dbReference type="ARBA" id="ARBA00022692"/>
    </source>
</evidence>
<evidence type="ECO:0000256" key="2">
    <source>
        <dbReference type="ARBA" id="ARBA00004141"/>
    </source>
</evidence>
<feature type="transmembrane region" description="Helical" evidence="11">
    <location>
        <begin position="91"/>
        <end position="113"/>
    </location>
</feature>
<feature type="domain" description="PDZ" evidence="13">
    <location>
        <begin position="128"/>
        <end position="161"/>
    </location>
</feature>
<evidence type="ECO:0000256" key="1">
    <source>
        <dbReference type="ARBA" id="ARBA00001947"/>
    </source>
</evidence>
<comment type="cofactor">
    <cofactor evidence="1">
        <name>Zn(2+)</name>
        <dbReference type="ChEBI" id="CHEBI:29105"/>
    </cofactor>
</comment>
<dbReference type="CDD" id="cd23081">
    <property type="entry name" value="cpPDZ_EcRseP-like"/>
    <property type="match status" value="1"/>
</dbReference>
<dbReference type="InterPro" id="IPR008915">
    <property type="entry name" value="Peptidase_M50"/>
</dbReference>
<evidence type="ECO:0000256" key="11">
    <source>
        <dbReference type="SAM" id="Phobius"/>
    </source>
</evidence>
<dbReference type="PANTHER" id="PTHR42837:SF2">
    <property type="entry name" value="MEMBRANE METALLOPROTEASE ARASP2, CHLOROPLASTIC-RELATED"/>
    <property type="match status" value="1"/>
</dbReference>
<dbReference type="OrthoDB" id="9782003at2"/>
<dbReference type="Gene3D" id="2.30.42.10">
    <property type="match status" value="1"/>
</dbReference>
<dbReference type="GO" id="GO:0006508">
    <property type="term" value="P:proteolysis"/>
    <property type="evidence" value="ECO:0007669"/>
    <property type="project" value="UniProtKB-KW"/>
</dbReference>
<comment type="similarity">
    <text evidence="3">Belongs to the peptidase M50B family.</text>
</comment>
<dbReference type="GO" id="GO:0004222">
    <property type="term" value="F:metalloendopeptidase activity"/>
    <property type="evidence" value="ECO:0007669"/>
    <property type="project" value="InterPro"/>
</dbReference>
<feature type="domain" description="Peptidase M50" evidence="12">
    <location>
        <begin position="8"/>
        <end position="325"/>
    </location>
</feature>
<keyword evidence="5 11" id="KW-0812">Transmembrane</keyword>
<evidence type="ECO:0000313" key="14">
    <source>
        <dbReference type="EMBL" id="ACZ19164.1"/>
    </source>
</evidence>
<dbReference type="EnsemblBacteria" id="ACZ19164">
    <property type="protein sequence ID" value="ACZ19164"/>
    <property type="gene ID" value="Taci_0932"/>
</dbReference>
<keyword evidence="4" id="KW-0645">Protease</keyword>
<evidence type="ECO:0000256" key="7">
    <source>
        <dbReference type="ARBA" id="ARBA00022833"/>
    </source>
</evidence>
<organism evidence="14 15">
    <name type="scientific">Thermanaerovibrio acidaminovorans (strain ATCC 49978 / DSM 6589 / Su883)</name>
    <name type="common">Selenomonas acidaminovorans</name>
    <dbReference type="NCBI Taxonomy" id="525903"/>
    <lineage>
        <taxon>Bacteria</taxon>
        <taxon>Thermotogati</taxon>
        <taxon>Synergistota</taxon>
        <taxon>Synergistia</taxon>
        <taxon>Synergistales</taxon>
        <taxon>Synergistaceae</taxon>
        <taxon>Thermanaerovibrio</taxon>
    </lineage>
</organism>
<dbReference type="HOGENOM" id="CLU_025778_1_3_0"/>
<sequence>MVFTLLSFLLVISISVLIHELGHFWAARLSGVRVNEFSLGMGPKVLSVERLGTQWSLRVVPIGGFVKLAGMEGDQTQGEDTFEGKGPLARAFILVSGALCNVLLAFALAAMVLHFHGVMDTSSTVIGETMEGYPAREVGISPGDRIVEVNGVRVGDWGSMAKTIRRHAPLGPLYLGIEREGTVIYKTVMIRKDDSGAYLLGVRPSLRRYTPLEALRGAYRYSVNLAFGIVKGILDWALGRNPVEVSGPVGIAVAAGDVARRGLWEFLAFLSALNLHLGLVNLLPFPALDGGRLIFVAFELVFRRRIPERYEGMIHYLGFAFLMALMVWITWRDVQRIVFGLR</sequence>
<evidence type="ECO:0000256" key="9">
    <source>
        <dbReference type="ARBA" id="ARBA00023049"/>
    </source>
</evidence>
<dbReference type="KEGG" id="tai:Taci_0932"/>
<dbReference type="Proteomes" id="UP000002030">
    <property type="component" value="Chromosome"/>
</dbReference>
<dbReference type="Pfam" id="PF17820">
    <property type="entry name" value="PDZ_6"/>
    <property type="match status" value="1"/>
</dbReference>
<evidence type="ECO:0000313" key="15">
    <source>
        <dbReference type="Proteomes" id="UP000002030"/>
    </source>
</evidence>
<dbReference type="CDD" id="cd06163">
    <property type="entry name" value="S2P-M50_PDZ_RseP-like"/>
    <property type="match status" value="1"/>
</dbReference>
<proteinExistence type="inferred from homology"/>
<evidence type="ECO:0000259" key="13">
    <source>
        <dbReference type="Pfam" id="PF17820"/>
    </source>
</evidence>
<reference evidence="14 15" key="1">
    <citation type="journal article" date="2009" name="Stand. Genomic Sci.">
        <title>Complete genome sequence of Thermanaerovibrio acidaminovorans type strain (Su883).</title>
        <authorList>
            <person name="Chovatia M."/>
            <person name="Sikorski J."/>
            <person name="Schroder M."/>
            <person name="Lapidus A."/>
            <person name="Nolan M."/>
            <person name="Tice H."/>
            <person name="Glavina Del Rio T."/>
            <person name="Copeland A."/>
            <person name="Cheng J.F."/>
            <person name="Lucas S."/>
            <person name="Chen F."/>
            <person name="Bruce D."/>
            <person name="Goodwin L."/>
            <person name="Pitluck S."/>
            <person name="Ivanova N."/>
            <person name="Mavromatis K."/>
            <person name="Ovchinnikova G."/>
            <person name="Pati A."/>
            <person name="Chen A."/>
            <person name="Palaniappan K."/>
            <person name="Land M."/>
            <person name="Hauser L."/>
            <person name="Chang Y.J."/>
            <person name="Jeffries C.D."/>
            <person name="Chain P."/>
            <person name="Saunders E."/>
            <person name="Detter J.C."/>
            <person name="Brettin T."/>
            <person name="Rohde M."/>
            <person name="Goker M."/>
            <person name="Spring S."/>
            <person name="Bristow J."/>
            <person name="Markowitz V."/>
            <person name="Hugenholtz P."/>
            <person name="Kyrpides N.C."/>
            <person name="Klenk H.P."/>
            <person name="Eisen J.A."/>
        </authorList>
    </citation>
    <scope>NUCLEOTIDE SEQUENCE [LARGE SCALE GENOMIC DNA]</scope>
    <source>
        <strain evidence="15">ATCC 49978 / DSM 6589 / Su883</strain>
    </source>
</reference>
<evidence type="ECO:0000256" key="4">
    <source>
        <dbReference type="ARBA" id="ARBA00022670"/>
    </source>
</evidence>
<dbReference type="EMBL" id="CP001818">
    <property type="protein sequence ID" value="ACZ19164.1"/>
    <property type="molecule type" value="Genomic_DNA"/>
</dbReference>
<dbReference type="Pfam" id="PF02163">
    <property type="entry name" value="Peptidase_M50"/>
    <property type="match status" value="1"/>
</dbReference>
<dbReference type="GO" id="GO:0016020">
    <property type="term" value="C:membrane"/>
    <property type="evidence" value="ECO:0007669"/>
    <property type="project" value="UniProtKB-SubCell"/>
</dbReference>
<evidence type="ECO:0000256" key="8">
    <source>
        <dbReference type="ARBA" id="ARBA00022989"/>
    </source>
</evidence>
<keyword evidence="15" id="KW-1185">Reference proteome</keyword>
<dbReference type="AlphaFoldDB" id="D1BA61"/>
<gene>
    <name evidence="14" type="ordered locus">Taci_0932</name>
</gene>
<feature type="transmembrane region" description="Helical" evidence="11">
    <location>
        <begin position="313"/>
        <end position="331"/>
    </location>
</feature>
<dbReference type="eggNOG" id="COG0750">
    <property type="taxonomic scope" value="Bacteria"/>
</dbReference>
<name>D1BA61_THEAS</name>
<keyword evidence="9 14" id="KW-0482">Metalloprotease</keyword>
<keyword evidence="7" id="KW-0862">Zinc</keyword>
<accession>D1BA61</accession>
<evidence type="ECO:0000259" key="12">
    <source>
        <dbReference type="Pfam" id="PF02163"/>
    </source>
</evidence>
<dbReference type="InterPro" id="IPR036034">
    <property type="entry name" value="PDZ_sf"/>
</dbReference>
<dbReference type="RefSeq" id="WP_012869679.1">
    <property type="nucleotide sequence ID" value="NC_013522.1"/>
</dbReference>
<keyword evidence="6" id="KW-0378">Hydrolase</keyword>
<protein>
    <submittedName>
        <fullName evidence="14">Membrane-associated zinc metalloprotease</fullName>
    </submittedName>
</protein>
<dbReference type="InterPro" id="IPR041489">
    <property type="entry name" value="PDZ_6"/>
</dbReference>
<evidence type="ECO:0000256" key="6">
    <source>
        <dbReference type="ARBA" id="ARBA00022801"/>
    </source>
</evidence>
<evidence type="ECO:0000256" key="10">
    <source>
        <dbReference type="ARBA" id="ARBA00023136"/>
    </source>
</evidence>
<evidence type="ECO:0000256" key="3">
    <source>
        <dbReference type="ARBA" id="ARBA00007931"/>
    </source>
</evidence>
<comment type="subcellular location">
    <subcellularLocation>
        <location evidence="2">Membrane</location>
        <topology evidence="2">Multi-pass membrane protein</topology>
    </subcellularLocation>
</comment>
<dbReference type="PANTHER" id="PTHR42837">
    <property type="entry name" value="REGULATOR OF SIGMA-E PROTEASE RSEP"/>
    <property type="match status" value="1"/>
</dbReference>
<dbReference type="STRING" id="525903.Taci_0932"/>